<name>A0A0F9DPQ8_9ZZZZ</name>
<proteinExistence type="predicted"/>
<dbReference type="Pfam" id="PF05168">
    <property type="entry name" value="HEPN"/>
    <property type="match status" value="1"/>
</dbReference>
<gene>
    <name evidence="2" type="ORF">LCGC14_2252320</name>
</gene>
<dbReference type="InterPro" id="IPR007842">
    <property type="entry name" value="HEPN_dom"/>
</dbReference>
<feature type="domain" description="HEPN" evidence="1">
    <location>
        <begin position="12"/>
        <end position="135"/>
    </location>
</feature>
<reference evidence="2" key="1">
    <citation type="journal article" date="2015" name="Nature">
        <title>Complex archaea that bridge the gap between prokaryotes and eukaryotes.</title>
        <authorList>
            <person name="Spang A."/>
            <person name="Saw J.H."/>
            <person name="Jorgensen S.L."/>
            <person name="Zaremba-Niedzwiedzka K."/>
            <person name="Martijn J."/>
            <person name="Lind A.E."/>
            <person name="van Eijk R."/>
            <person name="Schleper C."/>
            <person name="Guy L."/>
            <person name="Ettema T.J."/>
        </authorList>
    </citation>
    <scope>NUCLEOTIDE SEQUENCE</scope>
</reference>
<dbReference type="EMBL" id="LAZR01030730">
    <property type="protein sequence ID" value="KKL55746.1"/>
    <property type="molecule type" value="Genomic_DNA"/>
</dbReference>
<evidence type="ECO:0000259" key="1">
    <source>
        <dbReference type="PROSITE" id="PS50910"/>
    </source>
</evidence>
<dbReference type="PROSITE" id="PS50910">
    <property type="entry name" value="HEPN"/>
    <property type="match status" value="1"/>
</dbReference>
<accession>A0A0F9DPQ8</accession>
<dbReference type="SMART" id="SM00748">
    <property type="entry name" value="HEPN"/>
    <property type="match status" value="1"/>
</dbReference>
<dbReference type="Gene3D" id="1.20.120.330">
    <property type="entry name" value="Nucleotidyltransferases domain 2"/>
    <property type="match status" value="1"/>
</dbReference>
<comment type="caution">
    <text evidence="2">The sequence shown here is derived from an EMBL/GenBank/DDBJ whole genome shotgun (WGS) entry which is preliminary data.</text>
</comment>
<dbReference type="SUPFAM" id="SSF81593">
    <property type="entry name" value="Nucleotidyltransferase substrate binding subunit/domain"/>
    <property type="match status" value="1"/>
</dbReference>
<dbReference type="AlphaFoldDB" id="A0A0F9DPQ8"/>
<organism evidence="2">
    <name type="scientific">marine sediment metagenome</name>
    <dbReference type="NCBI Taxonomy" id="412755"/>
    <lineage>
        <taxon>unclassified sequences</taxon>
        <taxon>metagenomes</taxon>
        <taxon>ecological metagenomes</taxon>
    </lineage>
</organism>
<sequence>MTTNFKRAKEWLDLAFDNLKTLISNYKISEYSTCVYKIQLSIEQLQKALLYLFGLQFRKTHEPSKILRSLLNNKNTQIEKEDIERIENIVDLAEIIEREGTATRYGIIKDEKLISPKELYNKVKTDEFLKNLKDILSILTELLKENPDLEPELTILSEFITKIEELEK</sequence>
<protein>
    <recommendedName>
        <fullName evidence="1">HEPN domain-containing protein</fullName>
    </recommendedName>
</protein>
<evidence type="ECO:0000313" key="2">
    <source>
        <dbReference type="EMBL" id="KKL55746.1"/>
    </source>
</evidence>